<dbReference type="Proteomes" id="UP000190166">
    <property type="component" value="Unassembled WGS sequence"/>
</dbReference>
<evidence type="ECO:0000256" key="3">
    <source>
        <dbReference type="ARBA" id="ARBA00023237"/>
    </source>
</evidence>
<evidence type="ECO:0000313" key="7">
    <source>
        <dbReference type="EMBL" id="SKC99220.1"/>
    </source>
</evidence>
<dbReference type="SUPFAM" id="SSF56935">
    <property type="entry name" value="Porins"/>
    <property type="match status" value="1"/>
</dbReference>
<reference evidence="7 8" key="1">
    <citation type="submission" date="2017-02" db="EMBL/GenBank/DDBJ databases">
        <authorList>
            <person name="Peterson S.W."/>
        </authorList>
    </citation>
    <scope>NUCLEOTIDE SEQUENCE [LARGE SCALE GENOMIC DNA]</scope>
    <source>
        <strain evidence="7 8">DSM 18108</strain>
    </source>
</reference>
<keyword evidence="3" id="KW-0998">Cell outer membrane</keyword>
<dbReference type="STRING" id="393003.SAMN05660461_1410"/>
<dbReference type="AlphaFoldDB" id="A0A1T5NFA1"/>
<accession>A0A1T5NFA1</accession>
<name>A0A1T5NFA1_9BACT</name>
<dbReference type="InterPro" id="IPR037066">
    <property type="entry name" value="Plug_dom_sf"/>
</dbReference>
<gene>
    <name evidence="7" type="ORF">SAMN05660461_1410</name>
</gene>
<dbReference type="InterPro" id="IPR013784">
    <property type="entry name" value="Carb-bd-like_fold"/>
</dbReference>
<organism evidence="7 8">
    <name type="scientific">Chitinophaga ginsengisegetis</name>
    <dbReference type="NCBI Taxonomy" id="393003"/>
    <lineage>
        <taxon>Bacteria</taxon>
        <taxon>Pseudomonadati</taxon>
        <taxon>Bacteroidota</taxon>
        <taxon>Chitinophagia</taxon>
        <taxon>Chitinophagales</taxon>
        <taxon>Chitinophagaceae</taxon>
        <taxon>Chitinophaga</taxon>
    </lineage>
</organism>
<keyword evidence="4" id="KW-0732">Signal</keyword>
<dbReference type="InterPro" id="IPR012910">
    <property type="entry name" value="Plug_dom"/>
</dbReference>
<dbReference type="GO" id="GO:0030246">
    <property type="term" value="F:carbohydrate binding"/>
    <property type="evidence" value="ECO:0007669"/>
    <property type="project" value="InterPro"/>
</dbReference>
<feature type="domain" description="Outer membrane protein beta-barrel" evidence="6">
    <location>
        <begin position="372"/>
        <end position="773"/>
    </location>
</feature>
<evidence type="ECO:0000259" key="5">
    <source>
        <dbReference type="Pfam" id="PF07715"/>
    </source>
</evidence>
<keyword evidence="7" id="KW-0675">Receptor</keyword>
<dbReference type="Gene3D" id="2.170.130.10">
    <property type="entry name" value="TonB-dependent receptor, plug domain"/>
    <property type="match status" value="1"/>
</dbReference>
<dbReference type="EMBL" id="FUZZ01000001">
    <property type="protein sequence ID" value="SKC99220.1"/>
    <property type="molecule type" value="Genomic_DNA"/>
</dbReference>
<proteinExistence type="predicted"/>
<comment type="subcellular location">
    <subcellularLocation>
        <location evidence="1">Cell outer membrane</location>
    </subcellularLocation>
</comment>
<dbReference type="InterPro" id="IPR041700">
    <property type="entry name" value="OMP_b-brl_3"/>
</dbReference>
<keyword evidence="8" id="KW-1185">Reference proteome</keyword>
<dbReference type="Gene3D" id="2.40.170.20">
    <property type="entry name" value="TonB-dependent receptor, beta-barrel domain"/>
    <property type="match status" value="1"/>
</dbReference>
<dbReference type="Pfam" id="PF13620">
    <property type="entry name" value="CarboxypepD_reg"/>
    <property type="match status" value="1"/>
</dbReference>
<evidence type="ECO:0000256" key="4">
    <source>
        <dbReference type="SAM" id="SignalP"/>
    </source>
</evidence>
<dbReference type="Pfam" id="PF07715">
    <property type="entry name" value="Plug"/>
    <property type="match status" value="1"/>
</dbReference>
<dbReference type="Gene3D" id="2.60.40.1120">
    <property type="entry name" value="Carboxypeptidase-like, regulatory domain"/>
    <property type="match status" value="1"/>
</dbReference>
<dbReference type="GO" id="GO:0009279">
    <property type="term" value="C:cell outer membrane"/>
    <property type="evidence" value="ECO:0007669"/>
    <property type="project" value="UniProtKB-SubCell"/>
</dbReference>
<feature type="domain" description="TonB-dependent receptor plug" evidence="5">
    <location>
        <begin position="143"/>
        <end position="218"/>
    </location>
</feature>
<protein>
    <submittedName>
        <fullName evidence="7">TonB-dependent Receptor Plug Domain</fullName>
    </submittedName>
</protein>
<dbReference type="SUPFAM" id="SSF49452">
    <property type="entry name" value="Starch-binding domain-like"/>
    <property type="match status" value="1"/>
</dbReference>
<sequence>MRKLILILVILLLTTSAFSQNVISGFVKDETNAFVPFATLKFRLKGSTDIKVGKIVDDTGRFVVAVKDAGNYVVDFSATGYKDTTIGFAVTSAAINLELYVRKDEKNLKEFVVTANSNRPMIQRKIDRVIMNVSNNPLAGGKSSLELMNLAPGVFVNSDGAISINGNNGTRVMVNGKMLQLNGGDLSNYLSNLRAEDIESVEVVAHPPAQYDAQGTGGMINIVLKKNRKAGLSGTVNAGYTQGVYAGTNEGISLNYNSGKLTLFGNYSYNYLKSYENTTTTRNNNEALITTNIQRINCDKGNMVRFGGTYDINKKQYLGIEYNGSFRDHEHSYNSITDIVYPHEDQNQSLTGTSPVTRKTSYHNVSINYHLNTDTKGSEFEALADYTHNTLTSVSSNNSVFYDYYQKYTGDTAFGTTTPSTAKIFTADLRYKNVLSKVSSLSFGTRMSITSIDNSAENYVVVNEQKVPNLPLDFNYKYNEDIYAGYINFNTTFLKTEVQIGLRGEYTKLTGVLTQLDNNQRNPNDYFNLFPSVFLKRNLNKEAADYLTFSYNRRLERPSFSDLNPYQYYVDYYTLAKGNPYLTPSYSNSFELGYTLKNKYTASLFLDVQDKMIGEYFYSYPDSLVSVDMRENFGTRYNYGISFSIPVTIAKWWSMQNNITLRHVKQTGQGYVIEGSPVELQSIQEFKLPKSFAITVNGFYRSKIMFGNFVITDVGQIDAGVQKKLFHNKLLVRAAANDVFKLMKMRSVAYYTGGAIHFVSDRQWQTFNLSFVYNFSVGKVFKTRKLESSSKEVKSRL</sequence>
<evidence type="ECO:0000259" key="6">
    <source>
        <dbReference type="Pfam" id="PF14905"/>
    </source>
</evidence>
<feature type="chain" id="PRO_5011984507" evidence="4">
    <location>
        <begin position="20"/>
        <end position="797"/>
    </location>
</feature>
<dbReference type="InterPro" id="IPR036942">
    <property type="entry name" value="Beta-barrel_TonB_sf"/>
</dbReference>
<evidence type="ECO:0000313" key="8">
    <source>
        <dbReference type="Proteomes" id="UP000190166"/>
    </source>
</evidence>
<feature type="signal peptide" evidence="4">
    <location>
        <begin position="1"/>
        <end position="19"/>
    </location>
</feature>
<dbReference type="Pfam" id="PF14905">
    <property type="entry name" value="OMP_b-brl_3"/>
    <property type="match status" value="1"/>
</dbReference>
<evidence type="ECO:0000256" key="1">
    <source>
        <dbReference type="ARBA" id="ARBA00004442"/>
    </source>
</evidence>
<evidence type="ECO:0000256" key="2">
    <source>
        <dbReference type="ARBA" id="ARBA00023136"/>
    </source>
</evidence>
<keyword evidence="2" id="KW-0472">Membrane</keyword>
<dbReference type="RefSeq" id="WP_079468676.1">
    <property type="nucleotide sequence ID" value="NZ_FUZZ01000001.1"/>
</dbReference>